<dbReference type="OrthoDB" id="9802587at2"/>
<dbReference type="GO" id="GO:0004585">
    <property type="term" value="F:ornithine carbamoyltransferase activity"/>
    <property type="evidence" value="ECO:0007669"/>
    <property type="project" value="InterPro"/>
</dbReference>
<feature type="binding site" description="in other chain" evidence="2">
    <location>
        <begin position="47"/>
        <end position="50"/>
    </location>
    <ligand>
        <name>carbamoyl phosphate</name>
        <dbReference type="ChEBI" id="CHEBI:58228"/>
        <note>ligand shared between two neighboring subunits</note>
    </ligand>
</feature>
<dbReference type="GO" id="GO:0016597">
    <property type="term" value="F:amino acid binding"/>
    <property type="evidence" value="ECO:0007669"/>
    <property type="project" value="InterPro"/>
</dbReference>
<protein>
    <recommendedName>
        <fullName evidence="2">N-succinylornithine carbamoyltransferase</fullName>
        <ecNumber evidence="2">2.1.3.11</ecNumber>
    </recommendedName>
    <alternativeName>
        <fullName evidence="2">N-succinyl-L-ornithine transcarbamylase</fullName>
        <shortName evidence="2">SOTCase</shortName>
    </alternativeName>
</protein>
<evidence type="ECO:0000256" key="1">
    <source>
        <dbReference type="ARBA" id="ARBA00022679"/>
    </source>
</evidence>
<feature type="binding site" evidence="2">
    <location>
        <position position="176"/>
    </location>
    <ligand>
        <name>N(2)-succinyl-L-ornithine</name>
        <dbReference type="ChEBI" id="CHEBI:58514"/>
    </ligand>
</feature>
<feature type="domain" description="Aspartate/ornithine carbamoyltransferase carbamoyl-P binding" evidence="4">
    <location>
        <begin position="3"/>
        <end position="160"/>
    </location>
</feature>
<dbReference type="KEGG" id="psez:HME7025_02012"/>
<feature type="binding site" description="in other chain" evidence="2">
    <location>
        <position position="300"/>
    </location>
    <ligand>
        <name>carbamoyl phosphate</name>
        <dbReference type="ChEBI" id="CHEBI:58228"/>
        <note>ligand shared between two neighboring subunits</note>
    </ligand>
</feature>
<dbReference type="AlphaFoldDB" id="A0A2S2DWT2"/>
<accession>A0A2S2DWT2</accession>
<dbReference type="InterPro" id="IPR006130">
    <property type="entry name" value="Asp/Orn_carbamoylTrfase"/>
</dbReference>
<evidence type="ECO:0000313" key="6">
    <source>
        <dbReference type="Proteomes" id="UP000245468"/>
    </source>
</evidence>
<comment type="subunit">
    <text evidence="2">Homotrimer.</text>
</comment>
<gene>
    <name evidence="5" type="primary">argF</name>
    <name evidence="2" type="synonym">argF'</name>
    <name evidence="5" type="ORF">HME7025_02012</name>
</gene>
<evidence type="ECO:0000313" key="5">
    <source>
        <dbReference type="EMBL" id="AWL09861.1"/>
    </source>
</evidence>
<proteinExistence type="inferred from homology"/>
<keyword evidence="2" id="KW-0028">Amino-acid biosynthesis</keyword>
<reference evidence="6" key="1">
    <citation type="submission" date="2018-05" db="EMBL/GenBank/DDBJ databases">
        <title>Pseudarcicella sp. HME7025 Genome sequencing and assembly.</title>
        <authorList>
            <person name="Kim H."/>
            <person name="Kang H."/>
            <person name="Joh K."/>
        </authorList>
    </citation>
    <scope>NUCLEOTIDE SEQUENCE [LARGE SCALE GENOMIC DNA]</scope>
    <source>
        <strain evidence="6">HME7025</strain>
    </source>
</reference>
<dbReference type="InterPro" id="IPR006131">
    <property type="entry name" value="Asp_carbamoyltransf_Asp/Orn-bd"/>
</dbReference>
<dbReference type="PRINTS" id="PR00100">
    <property type="entry name" value="AOTCASE"/>
</dbReference>
<dbReference type="HAMAP" id="MF_02235">
    <property type="entry name" value="SOTCase"/>
    <property type="match status" value="1"/>
</dbReference>
<feature type="binding site" evidence="2">
    <location>
        <position position="276"/>
    </location>
    <ligand>
        <name>N(2)-succinyl-L-ornithine</name>
        <dbReference type="ChEBI" id="CHEBI:58514"/>
    </ligand>
</feature>
<dbReference type="GO" id="GO:0042450">
    <property type="term" value="P:L-arginine biosynthetic process via ornithine"/>
    <property type="evidence" value="ECO:0007669"/>
    <property type="project" value="TreeGrafter"/>
</dbReference>
<feature type="binding site" description="in other chain" evidence="2">
    <location>
        <begin position="272"/>
        <end position="273"/>
    </location>
    <ligand>
        <name>carbamoyl phosphate</name>
        <dbReference type="ChEBI" id="CHEBI:58228"/>
        <note>ligand shared between two neighboring subunits</note>
    </ligand>
</feature>
<evidence type="ECO:0000259" key="4">
    <source>
        <dbReference type="Pfam" id="PF02729"/>
    </source>
</evidence>
<dbReference type="Proteomes" id="UP000245468">
    <property type="component" value="Chromosome"/>
</dbReference>
<name>A0A2S2DWT2_9BACT</name>
<dbReference type="InterPro" id="IPR043696">
    <property type="entry name" value="ArgF'-like"/>
</dbReference>
<dbReference type="PRINTS" id="PR00101">
    <property type="entry name" value="ATCASE"/>
</dbReference>
<feature type="binding site" description="in other chain" evidence="2">
    <location>
        <begin position="147"/>
        <end position="150"/>
    </location>
    <ligand>
        <name>carbamoyl phosphate</name>
        <dbReference type="ChEBI" id="CHEBI:58228"/>
        <note>ligand shared between two neighboring subunits</note>
    </ligand>
</feature>
<dbReference type="SUPFAM" id="SSF53671">
    <property type="entry name" value="Aspartate/ornithine carbamoyltransferase"/>
    <property type="match status" value="1"/>
</dbReference>
<comment type="similarity">
    <text evidence="2">Belongs to the aspartate/ornithine carbamoyltransferase superfamily. SOTCase family.</text>
</comment>
<organism evidence="5 6">
    <name type="scientific">Aquirufa nivalisilvae</name>
    <dbReference type="NCBI Taxonomy" id="2516557"/>
    <lineage>
        <taxon>Bacteria</taxon>
        <taxon>Pseudomonadati</taxon>
        <taxon>Bacteroidota</taxon>
        <taxon>Cytophagia</taxon>
        <taxon>Cytophagales</taxon>
        <taxon>Flectobacillaceae</taxon>
        <taxon>Aquirufa</taxon>
    </lineage>
</organism>
<feature type="binding site" evidence="2">
    <location>
        <position position="142"/>
    </location>
    <ligand>
        <name>N(2)-succinyl-L-ornithine</name>
        <dbReference type="ChEBI" id="CHEBI:58514"/>
    </ligand>
</feature>
<evidence type="ECO:0000256" key="2">
    <source>
        <dbReference type="HAMAP-Rule" id="MF_02235"/>
    </source>
</evidence>
<dbReference type="InterPro" id="IPR006132">
    <property type="entry name" value="Asp/Orn_carbamoyltranf_P-bd"/>
</dbReference>
<sequence>MHHFTSIHDAYNIPQLVNEALLMKRAPYSDCFIGKNKTIGLLFFNSSLRTRLSTQKAAQNLGMNVMVMNVGADSWQLEMNEGVIMNGDKAEHVSEAAAVIGQYCDIVGLRSFPSLVNREEDYSELVLNQFIKYTGRPILSLESATRHPLQSLTDLITIQEYKKTARPKVVLTWAPHVKALPQCVPNSFAEWMNHADVDFTIAHPKGYELAPEFSGNANICYDPKEAFEGADFIYAKNWSSYEDYGKILNSDPAWMVTMDKMKLTNDAKFMHCLPVRRNVVVEDAVLDSDHSVVIQQAGNRVWAAQTVLKEMLLSLAKKESPYLF</sequence>
<dbReference type="EMBL" id="CP029346">
    <property type="protein sequence ID" value="AWL09861.1"/>
    <property type="molecule type" value="Genomic_DNA"/>
</dbReference>
<comment type="function">
    <text evidence="2">Catalyzes the transfer of the carbamoyl group from carbamoyl phosphate to the delta-amino group of N(2)-succinyl-L-ornithine to produce N(2)-succinyl-L-citrulline. Is essential for arginine biosynthesis.</text>
</comment>
<keyword evidence="2" id="KW-0055">Arginine biosynthesis</keyword>
<dbReference type="UniPathway" id="UPA00068"/>
<dbReference type="Gene3D" id="3.40.50.1370">
    <property type="entry name" value="Aspartate/ornithine carbamoyltransferase"/>
    <property type="match status" value="2"/>
</dbReference>
<dbReference type="InterPro" id="IPR036901">
    <property type="entry name" value="Asp/Orn_carbamoylTrfase_sf"/>
</dbReference>
<feature type="binding site" evidence="2">
    <location>
        <position position="75"/>
    </location>
    <ligand>
        <name>carbamoyl phosphate</name>
        <dbReference type="ChEBI" id="CHEBI:58228"/>
        <note>ligand shared between two neighboring subunits</note>
    </ligand>
</feature>
<dbReference type="Pfam" id="PF00185">
    <property type="entry name" value="OTCace"/>
    <property type="match status" value="1"/>
</dbReference>
<evidence type="ECO:0000259" key="3">
    <source>
        <dbReference type="Pfam" id="PF00185"/>
    </source>
</evidence>
<dbReference type="EC" id="2.1.3.11" evidence="2"/>
<feature type="binding site" description="in other chain" evidence="2">
    <location>
        <position position="110"/>
    </location>
    <ligand>
        <name>carbamoyl phosphate</name>
        <dbReference type="ChEBI" id="CHEBI:58228"/>
        <note>ligand shared between two neighboring subunits</note>
    </ligand>
</feature>
<dbReference type="GO" id="GO:0019240">
    <property type="term" value="P:citrulline biosynthetic process"/>
    <property type="evidence" value="ECO:0007669"/>
    <property type="project" value="TreeGrafter"/>
</dbReference>
<dbReference type="PANTHER" id="PTHR45753:SF3">
    <property type="entry name" value="ORNITHINE TRANSCARBAMYLASE, MITOCHONDRIAL"/>
    <property type="match status" value="1"/>
</dbReference>
<dbReference type="Pfam" id="PF02729">
    <property type="entry name" value="OTCace_N"/>
    <property type="match status" value="1"/>
</dbReference>
<dbReference type="RefSeq" id="WP_109323553.1">
    <property type="nucleotide sequence ID" value="NZ_CP029346.1"/>
</dbReference>
<keyword evidence="6" id="KW-1185">Reference proteome</keyword>
<comment type="catalytic activity">
    <reaction evidence="2">
        <text>N(2)-succinyl-L-ornithine + carbamoyl phosphate = N(2)-succinyl-L-citrulline + phosphate + H(+)</text>
        <dbReference type="Rhea" id="RHEA:25884"/>
        <dbReference type="ChEBI" id="CHEBI:15378"/>
        <dbReference type="ChEBI" id="CHEBI:43474"/>
        <dbReference type="ChEBI" id="CHEBI:58228"/>
        <dbReference type="ChEBI" id="CHEBI:58514"/>
        <dbReference type="ChEBI" id="CHEBI:58862"/>
        <dbReference type="EC" id="2.1.3.11"/>
    </reaction>
</comment>
<dbReference type="PANTHER" id="PTHR45753">
    <property type="entry name" value="ORNITHINE CARBAMOYLTRANSFERASE, MITOCHONDRIAL"/>
    <property type="match status" value="1"/>
</dbReference>
<feature type="binding site" evidence="2">
    <location>
        <position position="236"/>
    </location>
    <ligand>
        <name>N(2)-succinyl-L-ornithine</name>
        <dbReference type="ChEBI" id="CHEBI:58514"/>
    </ligand>
</feature>
<keyword evidence="1 2" id="KW-0808">Transferase</keyword>
<comment type="pathway">
    <text evidence="2">Amino-acid biosynthesis; L-arginine biosynthesis.</text>
</comment>
<feature type="domain" description="Aspartate/ornithine carbamoyltransferase Asp/Orn-binding" evidence="3">
    <location>
        <begin position="184"/>
        <end position="309"/>
    </location>
</feature>